<feature type="domain" description="MAM" evidence="2">
    <location>
        <begin position="99"/>
        <end position="188"/>
    </location>
</feature>
<dbReference type="InterPro" id="IPR013320">
    <property type="entry name" value="ConA-like_dom_sf"/>
</dbReference>
<comment type="caution">
    <text evidence="4">The sequence shown here is derived from an EMBL/GenBank/DDBJ whole genome shotgun (WGS) entry which is preliminary data.</text>
</comment>
<accession>A0A818NYZ8</accession>
<proteinExistence type="predicted"/>
<dbReference type="GO" id="GO:0016020">
    <property type="term" value="C:membrane"/>
    <property type="evidence" value="ECO:0007669"/>
    <property type="project" value="InterPro"/>
</dbReference>
<dbReference type="Proteomes" id="UP000663860">
    <property type="component" value="Unassembled WGS sequence"/>
</dbReference>
<evidence type="ECO:0000313" key="4">
    <source>
        <dbReference type="EMBL" id="CAF3615083.1"/>
    </source>
</evidence>
<keyword evidence="1" id="KW-0472">Membrane</keyword>
<feature type="transmembrane region" description="Helical" evidence="1">
    <location>
        <begin position="250"/>
        <end position="270"/>
    </location>
</feature>
<keyword evidence="1" id="KW-0812">Transmembrane</keyword>
<dbReference type="AlphaFoldDB" id="A0A818NYZ8"/>
<reference evidence="4" key="1">
    <citation type="submission" date="2021-02" db="EMBL/GenBank/DDBJ databases">
        <authorList>
            <person name="Nowell W R."/>
        </authorList>
    </citation>
    <scope>NUCLEOTIDE SEQUENCE</scope>
</reference>
<gene>
    <name evidence="3" type="ORF">IZO911_LOCUS21991</name>
    <name evidence="4" type="ORF">KXQ929_LOCUS5848</name>
</gene>
<dbReference type="PROSITE" id="PS50060">
    <property type="entry name" value="MAM_2"/>
    <property type="match status" value="1"/>
</dbReference>
<evidence type="ECO:0000256" key="1">
    <source>
        <dbReference type="SAM" id="Phobius"/>
    </source>
</evidence>
<dbReference type="EMBL" id="CAJOBB010000219">
    <property type="protein sequence ID" value="CAF3615083.1"/>
    <property type="molecule type" value="Genomic_DNA"/>
</dbReference>
<dbReference type="Pfam" id="PF00629">
    <property type="entry name" value="MAM"/>
    <property type="match status" value="1"/>
</dbReference>
<organism evidence="4 5">
    <name type="scientific">Adineta steineri</name>
    <dbReference type="NCBI Taxonomy" id="433720"/>
    <lineage>
        <taxon>Eukaryota</taxon>
        <taxon>Metazoa</taxon>
        <taxon>Spiralia</taxon>
        <taxon>Gnathifera</taxon>
        <taxon>Rotifera</taxon>
        <taxon>Eurotatoria</taxon>
        <taxon>Bdelloidea</taxon>
        <taxon>Adinetida</taxon>
        <taxon>Adinetidae</taxon>
        <taxon>Adineta</taxon>
    </lineage>
</organism>
<dbReference type="EMBL" id="CAJNOE010000241">
    <property type="protein sequence ID" value="CAF1081578.1"/>
    <property type="molecule type" value="Genomic_DNA"/>
</dbReference>
<evidence type="ECO:0000313" key="5">
    <source>
        <dbReference type="Proteomes" id="UP000663868"/>
    </source>
</evidence>
<evidence type="ECO:0000259" key="2">
    <source>
        <dbReference type="PROSITE" id="PS50060"/>
    </source>
</evidence>
<dbReference type="SUPFAM" id="SSF49899">
    <property type="entry name" value="Concanavalin A-like lectins/glucanases"/>
    <property type="match status" value="1"/>
</dbReference>
<protein>
    <recommendedName>
        <fullName evidence="2">MAM domain-containing protein</fullName>
    </recommendedName>
</protein>
<dbReference type="Gene3D" id="2.60.120.200">
    <property type="match status" value="1"/>
</dbReference>
<sequence>MSTLNPIGSVNVAGPSEPNGALSDVSAIVKPTANGEMCVLPYKVGNFTWDMYFCNRGYCPTASSPNSTCASGRFGNIALNNNQTRKFQLKTETGGINGKDQQCLTYYYYMGNVGQKIINIRKEEVSDESVTIDSVTSSPFNGWIVRKVSFNAEALGYKIYFEIQRTSSTGAPNVGLDEISIHQDRCEDELITVTSIRTTTTTLLVQSTTTSISQQTTPITTTLKTSTIASLENVVISSYEKIPPREKSHIIVMATIIPIVWIAFIVTLVWMRRSTGVLKGVFNRFPNWSRSGESSGSYELTTVSET</sequence>
<name>A0A818NYZ8_9BILA</name>
<keyword evidence="1" id="KW-1133">Transmembrane helix</keyword>
<dbReference type="Proteomes" id="UP000663868">
    <property type="component" value="Unassembled WGS sequence"/>
</dbReference>
<dbReference type="InterPro" id="IPR000998">
    <property type="entry name" value="MAM_dom"/>
</dbReference>
<evidence type="ECO:0000313" key="3">
    <source>
        <dbReference type="EMBL" id="CAF1081578.1"/>
    </source>
</evidence>